<proteinExistence type="predicted"/>
<evidence type="ECO:0000313" key="3">
    <source>
        <dbReference type="Proteomes" id="UP000003639"/>
    </source>
</evidence>
<comment type="caution">
    <text evidence="2">The sequence shown here is derived from an EMBL/GenBank/DDBJ whole genome shotgun (WGS) entry which is preliminary data.</text>
</comment>
<organism evidence="2 3">
    <name type="scientific">Pseudoflavonifractor capillosus ATCC 29799</name>
    <dbReference type="NCBI Taxonomy" id="411467"/>
    <lineage>
        <taxon>Bacteria</taxon>
        <taxon>Bacillati</taxon>
        <taxon>Bacillota</taxon>
        <taxon>Clostridia</taxon>
        <taxon>Eubacteriales</taxon>
        <taxon>Oscillospiraceae</taxon>
        <taxon>Pseudoflavonifractor</taxon>
    </lineage>
</organism>
<dbReference type="Proteomes" id="UP000003639">
    <property type="component" value="Unassembled WGS sequence"/>
</dbReference>
<gene>
    <name evidence="2" type="ORF">BACCAP_00573</name>
</gene>
<reference evidence="2 3" key="1">
    <citation type="submission" date="2007-04" db="EMBL/GenBank/DDBJ databases">
        <authorList>
            <person name="Fulton L."/>
            <person name="Clifton S."/>
            <person name="Fulton B."/>
            <person name="Xu J."/>
            <person name="Minx P."/>
            <person name="Pepin K.H."/>
            <person name="Johnson M."/>
            <person name="Thiruvilangam P."/>
            <person name="Bhonagiri V."/>
            <person name="Nash W.E."/>
            <person name="Mardis E.R."/>
            <person name="Wilson R.K."/>
        </authorList>
    </citation>
    <scope>NUCLEOTIDE SEQUENCE [LARGE SCALE GENOMIC DNA]</scope>
    <source>
        <strain evidence="2 3">ATCC 29799</strain>
    </source>
</reference>
<keyword evidence="3" id="KW-1185">Reference proteome</keyword>
<feature type="region of interest" description="Disordered" evidence="1">
    <location>
        <begin position="1"/>
        <end position="36"/>
    </location>
</feature>
<evidence type="ECO:0000256" key="1">
    <source>
        <dbReference type="SAM" id="MobiDB-lite"/>
    </source>
</evidence>
<dbReference type="EMBL" id="AAXG02000005">
    <property type="protein sequence ID" value="EDN01446.1"/>
    <property type="molecule type" value="Genomic_DNA"/>
</dbReference>
<evidence type="ECO:0000313" key="2">
    <source>
        <dbReference type="EMBL" id="EDN01446.1"/>
    </source>
</evidence>
<reference evidence="2 3" key="2">
    <citation type="submission" date="2007-06" db="EMBL/GenBank/DDBJ databases">
        <title>Draft genome sequence of Pseudoflavonifractor capillosus ATCC 29799.</title>
        <authorList>
            <person name="Sudarsanam P."/>
            <person name="Ley R."/>
            <person name="Guruge J."/>
            <person name="Turnbaugh P.J."/>
            <person name="Mahowald M."/>
            <person name="Liep D."/>
            <person name="Gordon J."/>
        </authorList>
    </citation>
    <scope>NUCLEOTIDE SEQUENCE [LARGE SCALE GENOMIC DNA]</scope>
    <source>
        <strain evidence="2 3">ATCC 29799</strain>
    </source>
</reference>
<feature type="compositionally biased region" description="Basic and acidic residues" evidence="1">
    <location>
        <begin position="1"/>
        <end position="11"/>
    </location>
</feature>
<name>A6NQU9_9FIRM</name>
<protein>
    <submittedName>
        <fullName evidence="2">Uncharacterized protein</fullName>
    </submittedName>
</protein>
<dbReference type="AlphaFoldDB" id="A6NQU9"/>
<sequence length="80" mass="8951">MRHNKRPPDRQHRQRRRCAGAVGGFTPPGDKIKQNGVPAQSSIAWGIGDVAQEQLGAHCDEFCGMRHNKRPPKRRESPGQ</sequence>
<accession>A6NQU9</accession>